<dbReference type="SMART" id="SM00267">
    <property type="entry name" value="GGDEF"/>
    <property type="match status" value="1"/>
</dbReference>
<name>B4W3W9_9CYAN</name>
<dbReference type="Pfam" id="PF00072">
    <property type="entry name" value="Response_reg"/>
    <property type="match status" value="1"/>
</dbReference>
<dbReference type="InterPro" id="IPR001789">
    <property type="entry name" value="Sig_transdc_resp-reg_receiver"/>
</dbReference>
<dbReference type="eggNOG" id="COG5001">
    <property type="taxonomic scope" value="Bacteria"/>
</dbReference>
<dbReference type="InterPro" id="IPR000160">
    <property type="entry name" value="GGDEF_dom"/>
</dbReference>
<dbReference type="PROSITE" id="PS50883">
    <property type="entry name" value="EAL"/>
    <property type="match status" value="1"/>
</dbReference>
<dbReference type="InterPro" id="IPR035919">
    <property type="entry name" value="EAL_sf"/>
</dbReference>
<organism evidence="5 6">
    <name type="scientific">Coleofasciculus chthonoplastes PCC 7420</name>
    <dbReference type="NCBI Taxonomy" id="118168"/>
    <lineage>
        <taxon>Bacteria</taxon>
        <taxon>Bacillati</taxon>
        <taxon>Cyanobacteriota</taxon>
        <taxon>Cyanophyceae</taxon>
        <taxon>Coleofasciculales</taxon>
        <taxon>Coleofasciculaceae</taxon>
        <taxon>Coleofasciculus</taxon>
    </lineage>
</organism>
<dbReference type="InterPro" id="IPR011006">
    <property type="entry name" value="CheY-like_superfamily"/>
</dbReference>
<dbReference type="RefSeq" id="WP_006106060.1">
    <property type="nucleotide sequence ID" value="NZ_DS989876.1"/>
</dbReference>
<dbReference type="AlphaFoldDB" id="B4W3W9"/>
<dbReference type="Pfam" id="PF00990">
    <property type="entry name" value="GGDEF"/>
    <property type="match status" value="1"/>
</dbReference>
<dbReference type="SMART" id="SM00448">
    <property type="entry name" value="REC"/>
    <property type="match status" value="1"/>
</dbReference>
<dbReference type="STRING" id="118168.MC7420_4331"/>
<dbReference type="SUPFAM" id="SSF141868">
    <property type="entry name" value="EAL domain-like"/>
    <property type="match status" value="1"/>
</dbReference>
<dbReference type="Gene3D" id="3.30.70.270">
    <property type="match status" value="1"/>
</dbReference>
<protein>
    <submittedName>
        <fullName evidence="5">Cyclic diguanylate phosphodiesterase (EAL) domain protein</fullName>
    </submittedName>
</protein>
<dbReference type="GO" id="GO:0071111">
    <property type="term" value="F:cyclic-guanylate-specific phosphodiesterase activity"/>
    <property type="evidence" value="ECO:0007669"/>
    <property type="project" value="InterPro"/>
</dbReference>
<gene>
    <name evidence="5" type="ORF">MC7420_4331</name>
</gene>
<dbReference type="HOGENOM" id="CLU_000445_70_50_3"/>
<feature type="domain" description="Response regulatory" evidence="2">
    <location>
        <begin position="3"/>
        <end position="119"/>
    </location>
</feature>
<dbReference type="InterPro" id="IPR001633">
    <property type="entry name" value="EAL_dom"/>
</dbReference>
<proteinExistence type="predicted"/>
<dbReference type="InterPro" id="IPR050706">
    <property type="entry name" value="Cyclic-di-GMP_PDE-like"/>
</dbReference>
<feature type="domain" description="GGDEF" evidence="4">
    <location>
        <begin position="157"/>
        <end position="290"/>
    </location>
</feature>
<reference evidence="5 6" key="1">
    <citation type="submission" date="2008-07" db="EMBL/GenBank/DDBJ databases">
        <authorList>
            <person name="Tandeau de Marsac N."/>
            <person name="Ferriera S."/>
            <person name="Johnson J."/>
            <person name="Kravitz S."/>
            <person name="Beeson K."/>
            <person name="Sutton G."/>
            <person name="Rogers Y.-H."/>
            <person name="Friedman R."/>
            <person name="Frazier M."/>
            <person name="Venter J.C."/>
        </authorList>
    </citation>
    <scope>NUCLEOTIDE SEQUENCE [LARGE SCALE GENOMIC DNA]</scope>
    <source>
        <strain evidence="5 6">PCC 7420</strain>
    </source>
</reference>
<evidence type="ECO:0000259" key="2">
    <source>
        <dbReference type="PROSITE" id="PS50110"/>
    </source>
</evidence>
<evidence type="ECO:0000256" key="1">
    <source>
        <dbReference type="PROSITE-ProRule" id="PRU00169"/>
    </source>
</evidence>
<dbReference type="PANTHER" id="PTHR33121:SF71">
    <property type="entry name" value="OXYGEN SENSOR PROTEIN DOSP"/>
    <property type="match status" value="1"/>
</dbReference>
<dbReference type="Proteomes" id="UP000003835">
    <property type="component" value="Unassembled WGS sequence"/>
</dbReference>
<evidence type="ECO:0000259" key="4">
    <source>
        <dbReference type="PROSITE" id="PS50887"/>
    </source>
</evidence>
<dbReference type="Pfam" id="PF00563">
    <property type="entry name" value="EAL"/>
    <property type="match status" value="1"/>
</dbReference>
<accession>B4W3W9</accession>
<dbReference type="OrthoDB" id="9787983at2"/>
<dbReference type="CDD" id="cd17574">
    <property type="entry name" value="REC_OmpR"/>
    <property type="match status" value="1"/>
</dbReference>
<evidence type="ECO:0000259" key="3">
    <source>
        <dbReference type="PROSITE" id="PS50883"/>
    </source>
</evidence>
<dbReference type="Gene3D" id="3.40.50.2300">
    <property type="match status" value="1"/>
</dbReference>
<dbReference type="InterPro" id="IPR043128">
    <property type="entry name" value="Rev_trsase/Diguanyl_cyclase"/>
</dbReference>
<evidence type="ECO:0000313" key="5">
    <source>
        <dbReference type="EMBL" id="EDX71144.1"/>
    </source>
</evidence>
<dbReference type="PANTHER" id="PTHR33121">
    <property type="entry name" value="CYCLIC DI-GMP PHOSPHODIESTERASE PDEF"/>
    <property type="match status" value="1"/>
</dbReference>
<feature type="domain" description="EAL" evidence="3">
    <location>
        <begin position="299"/>
        <end position="553"/>
    </location>
</feature>
<sequence>MTTILVIEDEKAIHRNLLKLLNAEGFETLSADNGKIGVKLAQTKQPDLIICDILMPGLDGYGVLHILQQDSSTATIPFIFLTAKTKQADMRQGMTLGADDYVTKPFTRAQILSAIAARLQKVKLRQQQSIINPNLPNRRLLQKRFNQLEKPGNQGKLQIFLLSLEIEQLNQLNNTLGLAIGDQLLQAVVERLHRQLGQQDAIAQIGSDHFIILLSRSYHKPESIQIVETLLKAFDLPFQVDSHKIFLSAYIGIAILGRDGRDLDTLIRHASVAREEAKQPGNRRYQFYIASIGAKSQEAFELEIQMRQALERQEFQLYYQPKVNLLTGQIEGAEALVRWNHPQRGIISPVEFIPLAEKTGLIVPLGEWVLRQACHQARVWQDQGIYPLRIAVNLSPRQFNQSNLTNFVVDILHETGLNPHYLELELTESTLVQNPESAIATLQTFKALGIRISIDDFGTGYSALSQLKKFPFDVLKIDRSFVCQLTEDSRDEAITTAILQMARSLKLKVVAEGVETLSQLNFLKGHQCDEIQGYWFSPPLSAEAFADLLSTGKKFPLLSS</sequence>
<keyword evidence="1" id="KW-0597">Phosphoprotein</keyword>
<dbReference type="NCBIfam" id="TIGR00254">
    <property type="entry name" value="GGDEF"/>
    <property type="match status" value="1"/>
</dbReference>
<dbReference type="CDD" id="cd01949">
    <property type="entry name" value="GGDEF"/>
    <property type="match status" value="1"/>
</dbReference>
<dbReference type="CDD" id="cd01948">
    <property type="entry name" value="EAL"/>
    <property type="match status" value="1"/>
</dbReference>
<dbReference type="SMART" id="SM00052">
    <property type="entry name" value="EAL"/>
    <property type="match status" value="1"/>
</dbReference>
<dbReference type="PROSITE" id="PS50110">
    <property type="entry name" value="RESPONSE_REGULATORY"/>
    <property type="match status" value="1"/>
</dbReference>
<feature type="modified residue" description="4-aspartylphosphate" evidence="1">
    <location>
        <position position="52"/>
    </location>
</feature>
<dbReference type="InterPro" id="IPR029787">
    <property type="entry name" value="Nucleotide_cyclase"/>
</dbReference>
<dbReference type="SUPFAM" id="SSF52172">
    <property type="entry name" value="CheY-like"/>
    <property type="match status" value="1"/>
</dbReference>
<dbReference type="Gene3D" id="3.20.20.450">
    <property type="entry name" value="EAL domain"/>
    <property type="match status" value="1"/>
</dbReference>
<keyword evidence="6" id="KW-1185">Reference proteome</keyword>
<dbReference type="SUPFAM" id="SSF55073">
    <property type="entry name" value="Nucleotide cyclase"/>
    <property type="match status" value="1"/>
</dbReference>
<dbReference type="GO" id="GO:0000160">
    <property type="term" value="P:phosphorelay signal transduction system"/>
    <property type="evidence" value="ECO:0007669"/>
    <property type="project" value="InterPro"/>
</dbReference>
<dbReference type="FunFam" id="3.20.20.450:FF:000001">
    <property type="entry name" value="Cyclic di-GMP phosphodiesterase yahA"/>
    <property type="match status" value="1"/>
</dbReference>
<dbReference type="PROSITE" id="PS50887">
    <property type="entry name" value="GGDEF"/>
    <property type="match status" value="1"/>
</dbReference>
<dbReference type="EMBL" id="DS989876">
    <property type="protein sequence ID" value="EDX71144.1"/>
    <property type="molecule type" value="Genomic_DNA"/>
</dbReference>
<evidence type="ECO:0000313" key="6">
    <source>
        <dbReference type="Proteomes" id="UP000003835"/>
    </source>
</evidence>